<evidence type="ECO:0000313" key="3">
    <source>
        <dbReference type="Proteomes" id="UP000034952"/>
    </source>
</evidence>
<dbReference type="Pfam" id="PF13310">
    <property type="entry name" value="Virulence_RhuM"/>
    <property type="match status" value="1"/>
</dbReference>
<dbReference type="InterPro" id="IPR003812">
    <property type="entry name" value="Fido"/>
</dbReference>
<dbReference type="PROSITE" id="PS51459">
    <property type="entry name" value="FIDO"/>
    <property type="match status" value="1"/>
</dbReference>
<dbReference type="SUPFAM" id="SSF140931">
    <property type="entry name" value="Fic-like"/>
    <property type="match status" value="1"/>
</dbReference>
<protein>
    <submittedName>
        <fullName evidence="2">RhuM</fullName>
    </submittedName>
</protein>
<dbReference type="InterPro" id="IPR036597">
    <property type="entry name" value="Fido-like_dom_sf"/>
</dbReference>
<dbReference type="EMBL" id="LBPY01000012">
    <property type="protein sequence ID" value="KKP66117.1"/>
    <property type="molecule type" value="Genomic_DNA"/>
</dbReference>
<dbReference type="AlphaFoldDB" id="A0A0G0EFK1"/>
<proteinExistence type="predicted"/>
<accession>A0A0G0EFK1</accession>
<evidence type="ECO:0000259" key="1">
    <source>
        <dbReference type="PROSITE" id="PS51459"/>
    </source>
</evidence>
<reference evidence="2 3" key="1">
    <citation type="journal article" date="2015" name="Nature">
        <title>rRNA introns, odd ribosomes, and small enigmatic genomes across a large radiation of phyla.</title>
        <authorList>
            <person name="Brown C.T."/>
            <person name="Hug L.A."/>
            <person name="Thomas B.C."/>
            <person name="Sharon I."/>
            <person name="Castelle C.J."/>
            <person name="Singh A."/>
            <person name="Wilkins M.J."/>
            <person name="Williams K.H."/>
            <person name="Banfield J.F."/>
        </authorList>
    </citation>
    <scope>NUCLEOTIDE SEQUENCE [LARGE SCALE GENOMIC DNA]</scope>
</reference>
<evidence type="ECO:0000313" key="2">
    <source>
        <dbReference type="EMBL" id="KKP66117.1"/>
    </source>
</evidence>
<sequence length="326" mass="37246">MIRKKKENQIVVYQNSSGAIELRGDIKNETIWANRMQMAKMFGVNPQAISKHINNIYKEKELNEKATSSKMELVQNESGRIVKRQIDIYNLDILIAVGYRISSITGTKFRQWATKTLREHITKGYTINRKQISKNYDSFMKVVASIENLLPEHVNLDPKAVLELIKEFASTWVSLDSYDRETLEIKGITKKSIKLSADELYSVIASFKEELIKKGETTELFAQERQRGSIEGIIGNVMQSFGGKMLYETAEEKAANLLYFMVKNHPFVDGNKRSGAFAFIWFLRKTKAKGFKNINPATLTALTLFIAESNPKNKEQMIALITQLLM</sequence>
<dbReference type="PATRIC" id="fig|1618761.3.peg.583"/>
<comment type="caution">
    <text evidence="2">The sequence shown here is derived from an EMBL/GenBank/DDBJ whole genome shotgun (WGS) entry which is preliminary data.</text>
</comment>
<dbReference type="PANTHER" id="PTHR35810">
    <property type="entry name" value="CYTOPLASMIC PROTEIN-RELATED"/>
    <property type="match status" value="1"/>
</dbReference>
<organism evidence="2 3">
    <name type="scientific">Candidatus Nomurabacteria bacterium GW2011_GWE1_35_16</name>
    <dbReference type="NCBI Taxonomy" id="1618761"/>
    <lineage>
        <taxon>Bacteria</taxon>
        <taxon>Candidatus Nomuraibacteriota</taxon>
    </lineage>
</organism>
<dbReference type="Gene3D" id="1.20.120.1870">
    <property type="entry name" value="Fic/DOC protein, Fido domain"/>
    <property type="match status" value="1"/>
</dbReference>
<dbReference type="PANTHER" id="PTHR35810:SF1">
    <property type="entry name" value="CYTOPLASMIC PROTEIN"/>
    <property type="match status" value="1"/>
</dbReference>
<dbReference type="InterPro" id="IPR053737">
    <property type="entry name" value="Type_II_TA_Toxin"/>
</dbReference>
<gene>
    <name evidence="2" type="ORF">UR64_C0012G0014</name>
</gene>
<dbReference type="InterPro" id="IPR011204">
    <property type="entry name" value="Virulence_RhuM-like"/>
</dbReference>
<dbReference type="Proteomes" id="UP000034952">
    <property type="component" value="Unassembled WGS sequence"/>
</dbReference>
<feature type="domain" description="Fido" evidence="1">
    <location>
        <begin position="195"/>
        <end position="326"/>
    </location>
</feature>
<dbReference type="Pfam" id="PF02661">
    <property type="entry name" value="Fic"/>
    <property type="match status" value="1"/>
</dbReference>
<name>A0A0G0EFK1_9BACT</name>